<dbReference type="EMBL" id="KB207112">
    <property type="protein sequence ID" value="ELP84489.1"/>
    <property type="molecule type" value="Genomic_DNA"/>
</dbReference>
<keyword evidence="5 6" id="KW-0067">ATP-binding</keyword>
<accession>A0A0A1TVK8</accession>
<comment type="similarity">
    <text evidence="7">Belongs to the protein kinase superfamily.</text>
</comment>
<organism evidence="9 10">
    <name type="scientific">Entamoeba invadens IP1</name>
    <dbReference type="NCBI Taxonomy" id="370355"/>
    <lineage>
        <taxon>Eukaryota</taxon>
        <taxon>Amoebozoa</taxon>
        <taxon>Evosea</taxon>
        <taxon>Archamoebae</taxon>
        <taxon>Mastigamoebida</taxon>
        <taxon>Entamoebidae</taxon>
        <taxon>Entamoeba</taxon>
    </lineage>
</organism>
<dbReference type="OMA" id="LFPSHDC"/>
<dbReference type="AlphaFoldDB" id="A0A0A1TVK8"/>
<dbReference type="GeneID" id="14883650"/>
<evidence type="ECO:0000313" key="10">
    <source>
        <dbReference type="Proteomes" id="UP000014680"/>
    </source>
</evidence>
<feature type="domain" description="Protein kinase" evidence="8">
    <location>
        <begin position="7"/>
        <end position="320"/>
    </location>
</feature>
<name>A0A0A1TVK8_ENTIV</name>
<dbReference type="GO" id="GO:0004712">
    <property type="term" value="F:protein serine/threonine/tyrosine kinase activity"/>
    <property type="evidence" value="ECO:0007669"/>
    <property type="project" value="UniProtKB-EC"/>
</dbReference>
<dbReference type="SMART" id="SM00220">
    <property type="entry name" value="S_TKc"/>
    <property type="match status" value="1"/>
</dbReference>
<dbReference type="Proteomes" id="UP000014680">
    <property type="component" value="Unassembled WGS sequence"/>
</dbReference>
<keyword evidence="2 9" id="KW-0808">Transferase</keyword>
<dbReference type="InterPro" id="IPR008271">
    <property type="entry name" value="Ser/Thr_kinase_AS"/>
</dbReference>
<dbReference type="InterPro" id="IPR011009">
    <property type="entry name" value="Kinase-like_dom_sf"/>
</dbReference>
<protein>
    <submittedName>
        <fullName evidence="9">Dual specificity protein kinase CLK2, putative</fullName>
        <ecNumber evidence="9">2.7.12.1</ecNumber>
    </submittedName>
</protein>
<dbReference type="GO" id="GO:0005524">
    <property type="term" value="F:ATP binding"/>
    <property type="evidence" value="ECO:0007669"/>
    <property type="project" value="UniProtKB-UniRule"/>
</dbReference>
<keyword evidence="10" id="KW-1185">Reference proteome</keyword>
<dbReference type="KEGG" id="eiv:EIN_169040"/>
<dbReference type="OrthoDB" id="5979581at2759"/>
<dbReference type="PROSITE" id="PS00107">
    <property type="entry name" value="PROTEIN_KINASE_ATP"/>
    <property type="match status" value="1"/>
</dbReference>
<dbReference type="Gene3D" id="3.30.200.20">
    <property type="entry name" value="Phosphorylase Kinase, domain 1"/>
    <property type="match status" value="1"/>
</dbReference>
<evidence type="ECO:0000256" key="6">
    <source>
        <dbReference type="PROSITE-ProRule" id="PRU10141"/>
    </source>
</evidence>
<dbReference type="PROSITE" id="PS00108">
    <property type="entry name" value="PROTEIN_KINASE_ST"/>
    <property type="match status" value="1"/>
</dbReference>
<dbReference type="GO" id="GO:0004674">
    <property type="term" value="F:protein serine/threonine kinase activity"/>
    <property type="evidence" value="ECO:0007669"/>
    <property type="project" value="UniProtKB-KW"/>
</dbReference>
<dbReference type="EC" id="2.7.12.1" evidence="9"/>
<reference evidence="9 10" key="1">
    <citation type="submission" date="2012-10" db="EMBL/GenBank/DDBJ databases">
        <authorList>
            <person name="Zafar N."/>
            <person name="Inman J."/>
            <person name="Hall N."/>
            <person name="Lorenzi H."/>
            <person name="Caler E."/>
        </authorList>
    </citation>
    <scope>NUCLEOTIDE SEQUENCE [LARGE SCALE GENOMIC DNA]</scope>
    <source>
        <strain evidence="9 10">IP1</strain>
    </source>
</reference>
<proteinExistence type="inferred from homology"/>
<dbReference type="PANTHER" id="PTHR45646:SF11">
    <property type="entry name" value="SERINE_THREONINE-PROTEIN KINASE DOA"/>
    <property type="match status" value="1"/>
</dbReference>
<evidence type="ECO:0000256" key="1">
    <source>
        <dbReference type="ARBA" id="ARBA00022527"/>
    </source>
</evidence>
<dbReference type="GO" id="GO:0005634">
    <property type="term" value="C:nucleus"/>
    <property type="evidence" value="ECO:0007669"/>
    <property type="project" value="TreeGrafter"/>
</dbReference>
<evidence type="ECO:0000313" key="9">
    <source>
        <dbReference type="EMBL" id="ELP84489.1"/>
    </source>
</evidence>
<sequence>MVINERYVVQDYLGKGGFSRVMKCFDNRLCISLALKMINDKGFDDRREIEIMKIVSSSPDSRAQVAIKYLDSFRYDHRDYVVIELAGVNLYDFLFNNRDIPFSLSFIRSVAKQLLLFLSFLHSKGIIHCDIKPENIMLKNDAYDIVTISDDTCADPESVSVFPKHEEIKVIDFGLATFSDNRLHFSTVGTRPYCSPEMILQNGWTYATDLWSVGCTLLEMYLGHQIFNGKNEREQLLKMEIVLGKFPQTVASDSHYFSRAGYVNCQGSNYDKKIDESIHPLHRIIDHARHPQFLNFCAGLLDLDPEKRLTCVEALNHPFLNFVD</sequence>
<feature type="binding site" evidence="6">
    <location>
        <position position="36"/>
    </location>
    <ligand>
        <name>ATP</name>
        <dbReference type="ChEBI" id="CHEBI:30616"/>
    </ligand>
</feature>
<dbReference type="SUPFAM" id="SSF56112">
    <property type="entry name" value="Protein kinase-like (PK-like)"/>
    <property type="match status" value="1"/>
</dbReference>
<evidence type="ECO:0000256" key="2">
    <source>
        <dbReference type="ARBA" id="ARBA00022679"/>
    </source>
</evidence>
<dbReference type="Gene3D" id="1.10.510.10">
    <property type="entry name" value="Transferase(Phosphotransferase) domain 1"/>
    <property type="match status" value="1"/>
</dbReference>
<dbReference type="Pfam" id="PF00069">
    <property type="entry name" value="Pkinase"/>
    <property type="match status" value="1"/>
</dbReference>
<evidence type="ECO:0000256" key="7">
    <source>
        <dbReference type="RuleBase" id="RU000304"/>
    </source>
</evidence>
<evidence type="ECO:0000256" key="4">
    <source>
        <dbReference type="ARBA" id="ARBA00022777"/>
    </source>
</evidence>
<dbReference type="InterPro" id="IPR017441">
    <property type="entry name" value="Protein_kinase_ATP_BS"/>
</dbReference>
<dbReference type="PROSITE" id="PS50011">
    <property type="entry name" value="PROTEIN_KINASE_DOM"/>
    <property type="match status" value="1"/>
</dbReference>
<keyword evidence="4 9" id="KW-0418">Kinase</keyword>
<keyword evidence="3 6" id="KW-0547">Nucleotide-binding</keyword>
<gene>
    <name evidence="9" type="ORF">EIN_169040</name>
</gene>
<evidence type="ECO:0000256" key="5">
    <source>
        <dbReference type="ARBA" id="ARBA00022840"/>
    </source>
</evidence>
<dbReference type="PANTHER" id="PTHR45646">
    <property type="entry name" value="SERINE/THREONINE-PROTEIN KINASE DOA-RELATED"/>
    <property type="match status" value="1"/>
</dbReference>
<keyword evidence="1 7" id="KW-0723">Serine/threonine-protein kinase</keyword>
<evidence type="ECO:0000256" key="3">
    <source>
        <dbReference type="ARBA" id="ARBA00022741"/>
    </source>
</evidence>
<dbReference type="GO" id="GO:0043484">
    <property type="term" value="P:regulation of RNA splicing"/>
    <property type="evidence" value="ECO:0007669"/>
    <property type="project" value="TreeGrafter"/>
</dbReference>
<dbReference type="RefSeq" id="XP_004183835.1">
    <property type="nucleotide sequence ID" value="XM_004183787.1"/>
</dbReference>
<dbReference type="InterPro" id="IPR051175">
    <property type="entry name" value="CLK_kinases"/>
</dbReference>
<evidence type="ECO:0000259" key="8">
    <source>
        <dbReference type="PROSITE" id="PS50011"/>
    </source>
</evidence>
<dbReference type="VEuPathDB" id="AmoebaDB:EIN_169040"/>
<dbReference type="InterPro" id="IPR000719">
    <property type="entry name" value="Prot_kinase_dom"/>
</dbReference>